<evidence type="ECO:0000313" key="5">
    <source>
        <dbReference type="Proteomes" id="UP000252355"/>
    </source>
</evidence>
<accession>A0A367ZMT7</accession>
<proteinExistence type="predicted"/>
<dbReference type="EMBL" id="QOQW01000020">
    <property type="protein sequence ID" value="RCK78661.1"/>
    <property type="molecule type" value="Genomic_DNA"/>
</dbReference>
<organism evidence="4 5">
    <name type="scientific">Candidatus Ozemobacter sibiricus</name>
    <dbReference type="NCBI Taxonomy" id="2268124"/>
    <lineage>
        <taxon>Bacteria</taxon>
        <taxon>Candidatus Ozemobacteria</taxon>
        <taxon>Candidatus Ozemobacterales</taxon>
        <taxon>Candidatus Ozemobacteraceae</taxon>
        <taxon>Candidatus Ozemobacter</taxon>
    </lineage>
</organism>
<evidence type="ECO:0000256" key="2">
    <source>
        <dbReference type="ARBA" id="ARBA00023210"/>
    </source>
</evidence>
<dbReference type="AlphaFoldDB" id="A0A367ZMT7"/>
<dbReference type="PANTHER" id="PTHR38429:SF1">
    <property type="entry name" value="SEPTATION PROTEIN SPOVG-RELATED"/>
    <property type="match status" value="1"/>
</dbReference>
<evidence type="ECO:0000313" key="4">
    <source>
        <dbReference type="EMBL" id="RCK78661.1"/>
    </source>
</evidence>
<dbReference type="Gene3D" id="3.30.1120.40">
    <property type="entry name" value="Stage V sporulation protein G"/>
    <property type="match status" value="1"/>
</dbReference>
<evidence type="ECO:0008006" key="6">
    <source>
        <dbReference type="Google" id="ProtNLM"/>
    </source>
</evidence>
<evidence type="ECO:0000256" key="3">
    <source>
        <dbReference type="ARBA" id="ARBA00023306"/>
    </source>
</evidence>
<keyword evidence="2" id="KW-0717">Septation</keyword>
<name>A0A367ZMT7_9BACT</name>
<evidence type="ECO:0000256" key="1">
    <source>
        <dbReference type="ARBA" id="ARBA00022618"/>
    </source>
</evidence>
<dbReference type="Proteomes" id="UP000252355">
    <property type="component" value="Unassembled WGS sequence"/>
</dbReference>
<dbReference type="GO" id="GO:0030435">
    <property type="term" value="P:sporulation resulting in formation of a cellular spore"/>
    <property type="evidence" value="ECO:0007669"/>
    <property type="project" value="InterPro"/>
</dbReference>
<dbReference type="GO" id="GO:0000917">
    <property type="term" value="P:division septum assembly"/>
    <property type="evidence" value="ECO:0007669"/>
    <property type="project" value="UniProtKB-KW"/>
</dbReference>
<keyword evidence="1" id="KW-0132">Cell division</keyword>
<dbReference type="Pfam" id="PF04026">
    <property type="entry name" value="SpoVG"/>
    <property type="match status" value="1"/>
</dbReference>
<keyword evidence="3" id="KW-0131">Cell cycle</keyword>
<dbReference type="InterPro" id="IPR007170">
    <property type="entry name" value="SpoVG"/>
</dbReference>
<comment type="caution">
    <text evidence="4">The sequence shown here is derived from an EMBL/GenBank/DDBJ whole genome shotgun (WGS) entry which is preliminary data.</text>
</comment>
<dbReference type="PANTHER" id="PTHR38429">
    <property type="entry name" value="SEPTATION PROTEIN SPOVG-RELATED"/>
    <property type="match status" value="1"/>
</dbReference>
<protein>
    <recommendedName>
        <fullName evidence="6">Septation protein SpoVG</fullName>
    </recommendedName>
</protein>
<reference evidence="4 5" key="1">
    <citation type="submission" date="2018-05" db="EMBL/GenBank/DDBJ databases">
        <title>A metagenomic window into the 2 km-deep terrestrial subsurface aquifer revealed taxonomically and functionally diverse microbial community comprising novel uncultured bacterial lineages.</title>
        <authorList>
            <person name="Kadnikov V.V."/>
            <person name="Mardanov A.V."/>
            <person name="Beletsky A.V."/>
            <person name="Banks D."/>
            <person name="Pimenov N.V."/>
            <person name="Frank Y.A."/>
            <person name="Karnachuk O.V."/>
            <person name="Ravin N.V."/>
        </authorList>
    </citation>
    <scope>NUCLEOTIDE SEQUENCE [LARGE SCALE GENOMIC DNA]</scope>
    <source>
        <strain evidence="4">BY5</strain>
    </source>
</reference>
<gene>
    <name evidence="4" type="ORF">OZSIB_1188</name>
</gene>
<dbReference type="InterPro" id="IPR036751">
    <property type="entry name" value="SpoVG_sf"/>
</dbReference>
<dbReference type="SUPFAM" id="SSF160537">
    <property type="entry name" value="SpoVG-like"/>
    <property type="match status" value="1"/>
</dbReference>
<sequence length="91" mass="10258">MKVTDVRIHRVPPGRGPVRAFATITLDDELVIHDFRVVESARGLFVGMPCRKTKQGEWQDIVFAISTPLADHLRETILRAYHDEMAHPGPA</sequence>